<evidence type="ECO:0000313" key="3">
    <source>
        <dbReference type="Proteomes" id="UP001178507"/>
    </source>
</evidence>
<dbReference type="Pfam" id="PF00561">
    <property type="entry name" value="Abhydrolase_1"/>
    <property type="match status" value="1"/>
</dbReference>
<dbReference type="InterPro" id="IPR000073">
    <property type="entry name" value="AB_hydrolase_1"/>
</dbReference>
<keyword evidence="3" id="KW-1185">Reference proteome</keyword>
<feature type="domain" description="AB hydrolase-1" evidence="1">
    <location>
        <begin position="60"/>
        <end position="103"/>
    </location>
</feature>
<dbReference type="EMBL" id="CAUJNA010003277">
    <property type="protein sequence ID" value="CAJ1397752.1"/>
    <property type="molecule type" value="Genomic_DNA"/>
</dbReference>
<name>A0AA36J262_9DINO</name>
<evidence type="ECO:0000313" key="2">
    <source>
        <dbReference type="EMBL" id="CAJ1397752.1"/>
    </source>
</evidence>
<dbReference type="AlphaFoldDB" id="A0AA36J262"/>
<dbReference type="SUPFAM" id="SSF53474">
    <property type="entry name" value="alpha/beta-Hydrolases"/>
    <property type="match status" value="1"/>
</dbReference>
<dbReference type="Proteomes" id="UP001178507">
    <property type="component" value="Unassembled WGS sequence"/>
</dbReference>
<organism evidence="2 3">
    <name type="scientific">Effrenium voratum</name>
    <dbReference type="NCBI Taxonomy" id="2562239"/>
    <lineage>
        <taxon>Eukaryota</taxon>
        <taxon>Sar</taxon>
        <taxon>Alveolata</taxon>
        <taxon>Dinophyceae</taxon>
        <taxon>Suessiales</taxon>
        <taxon>Symbiodiniaceae</taxon>
        <taxon>Effrenium</taxon>
    </lineage>
</organism>
<accession>A0AA36J262</accession>
<sequence length="200" mass="22228">MVLFLHGFGDQCPEEQVAVQELRREVELLGGQLKVPTYHPGGDVAATRPATFLQDLDLSEESFAVVGFSFGGLLAATLQEMRPDKITKCVLIAPAIDNFERNFAAKRKEDWHLAEEYVAELQKLPARPSIKVPTMLIHGLSETDADGSAVWRVREWVDKEPFGPTYFPEGGHSLDIVGRGCPGWQELAHWLCGREADTRA</sequence>
<evidence type="ECO:0000259" key="1">
    <source>
        <dbReference type="Pfam" id="PF00561"/>
    </source>
</evidence>
<protein>
    <recommendedName>
        <fullName evidence="1">AB hydrolase-1 domain-containing protein</fullName>
    </recommendedName>
</protein>
<proteinExistence type="predicted"/>
<reference evidence="2" key="1">
    <citation type="submission" date="2023-08" db="EMBL/GenBank/DDBJ databases">
        <authorList>
            <person name="Chen Y."/>
            <person name="Shah S."/>
            <person name="Dougan E. K."/>
            <person name="Thang M."/>
            <person name="Chan C."/>
        </authorList>
    </citation>
    <scope>NUCLEOTIDE SEQUENCE</scope>
</reference>
<dbReference type="Gene3D" id="3.40.50.1820">
    <property type="entry name" value="alpha/beta hydrolase"/>
    <property type="match status" value="1"/>
</dbReference>
<comment type="caution">
    <text evidence="2">The sequence shown here is derived from an EMBL/GenBank/DDBJ whole genome shotgun (WGS) entry which is preliminary data.</text>
</comment>
<gene>
    <name evidence="2" type="ORF">EVOR1521_LOCUS21702</name>
</gene>
<dbReference type="InterPro" id="IPR029058">
    <property type="entry name" value="AB_hydrolase_fold"/>
</dbReference>